<dbReference type="InterPro" id="IPR012338">
    <property type="entry name" value="Beta-lactam/transpept-like"/>
</dbReference>
<gene>
    <name evidence="2" type="ORF">FZ040_09000</name>
</gene>
<dbReference type="PANTHER" id="PTHR35333:SF3">
    <property type="entry name" value="BETA-LACTAMASE-TYPE TRANSPEPTIDASE FOLD CONTAINING PROTEIN"/>
    <property type="match status" value="1"/>
</dbReference>
<dbReference type="GO" id="GO:0030655">
    <property type="term" value="P:beta-lactam antibiotic catabolic process"/>
    <property type="evidence" value="ECO:0007669"/>
    <property type="project" value="InterPro"/>
</dbReference>
<dbReference type="GO" id="GO:0008800">
    <property type="term" value="F:beta-lactamase activity"/>
    <property type="evidence" value="ECO:0007669"/>
    <property type="project" value="InterPro"/>
</dbReference>
<dbReference type="RefSeq" id="WP_149171691.1">
    <property type="nucleotide sequence ID" value="NZ_VTOY01000007.1"/>
</dbReference>
<dbReference type="InterPro" id="IPR000871">
    <property type="entry name" value="Beta-lactam_class-A"/>
</dbReference>
<name>A0A5D6W252_9FIRM</name>
<keyword evidence="2" id="KW-0378">Hydrolase</keyword>
<evidence type="ECO:0000313" key="2">
    <source>
        <dbReference type="EMBL" id="TYZ21917.1"/>
    </source>
</evidence>
<keyword evidence="3" id="KW-1185">Reference proteome</keyword>
<dbReference type="PANTHER" id="PTHR35333">
    <property type="entry name" value="BETA-LACTAMASE"/>
    <property type="match status" value="1"/>
</dbReference>
<evidence type="ECO:0000313" key="3">
    <source>
        <dbReference type="Proteomes" id="UP000323646"/>
    </source>
</evidence>
<organism evidence="2 3">
    <name type="scientific">Selenomonas ruminis</name>
    <dbReference type="NCBI Taxonomy" id="2593411"/>
    <lineage>
        <taxon>Bacteria</taxon>
        <taxon>Bacillati</taxon>
        <taxon>Bacillota</taxon>
        <taxon>Negativicutes</taxon>
        <taxon>Selenomonadales</taxon>
        <taxon>Selenomonadaceae</taxon>
        <taxon>Selenomonas</taxon>
    </lineage>
</organism>
<dbReference type="GO" id="GO:0046677">
    <property type="term" value="P:response to antibiotic"/>
    <property type="evidence" value="ECO:0007669"/>
    <property type="project" value="InterPro"/>
</dbReference>
<dbReference type="Pfam" id="PF13354">
    <property type="entry name" value="Beta-lactamase2"/>
    <property type="match status" value="1"/>
</dbReference>
<comment type="caution">
    <text evidence="2">The sequence shown here is derived from an EMBL/GenBank/DDBJ whole genome shotgun (WGS) entry which is preliminary data.</text>
</comment>
<dbReference type="SUPFAM" id="SSF56601">
    <property type="entry name" value="beta-lactamase/transpeptidase-like"/>
    <property type="match status" value="1"/>
</dbReference>
<reference evidence="2 3" key="1">
    <citation type="submission" date="2019-08" db="EMBL/GenBank/DDBJ databases">
        <title>Selenomonas sp. mPRGC5 and Selenomonas sp. mPRGC8 isolated from ruminal fluid of dairy goat (Capra hircus).</title>
        <authorList>
            <person name="Poothong S."/>
            <person name="Nuengjamnong C."/>
            <person name="Tanasupawat S."/>
        </authorList>
    </citation>
    <scope>NUCLEOTIDE SEQUENCE [LARGE SCALE GENOMIC DNA]</scope>
    <source>
        <strain evidence="3">mPRGC5</strain>
    </source>
</reference>
<evidence type="ECO:0000259" key="1">
    <source>
        <dbReference type="Pfam" id="PF13354"/>
    </source>
</evidence>
<dbReference type="EMBL" id="VTOY01000007">
    <property type="protein sequence ID" value="TYZ21917.1"/>
    <property type="molecule type" value="Genomic_DNA"/>
</dbReference>
<dbReference type="Gene3D" id="3.40.710.10">
    <property type="entry name" value="DD-peptidase/beta-lactamase superfamily"/>
    <property type="match status" value="1"/>
</dbReference>
<dbReference type="InterPro" id="IPR045155">
    <property type="entry name" value="Beta-lactam_cat"/>
</dbReference>
<dbReference type="Proteomes" id="UP000323646">
    <property type="component" value="Unassembled WGS sequence"/>
</dbReference>
<accession>A0A5D6W252</accession>
<proteinExistence type="predicted"/>
<dbReference type="AlphaFoldDB" id="A0A5D6W252"/>
<dbReference type="OrthoDB" id="9775096at2"/>
<sequence length="290" mass="31849">MRRFTVIGCLVVWLLAMVLPAGYGKAAAAASPKVSNDSLAQAVTALSNSDSTQYALFVAYPGENREEYSYQSKQMRSASMIKVFILGTAMEKVRDGQLSLYQNLVLHSYDKVGGAGVLAGYASGTELTLDTVMRLMITESDNTATNMMIDLLGMEEINAYIKRNDYADTILQRKMMDSQAVAEGRENYTSVNDLGHFFLKLYHRNCVSPELDDVMLGYLEGQTDTECFPAALPGVMICHKTGELYGLYDDGGIVYQPGKHFILVGMTENYSSRGRAISILKQMAKAAANN</sequence>
<feature type="domain" description="Beta-lactamase class A catalytic" evidence="1">
    <location>
        <begin position="66"/>
        <end position="266"/>
    </location>
</feature>
<protein>
    <submittedName>
        <fullName evidence="2">Serine hydrolase</fullName>
    </submittedName>
</protein>